<dbReference type="InterPro" id="IPR033821">
    <property type="entry name" value="NRIP_C"/>
</dbReference>
<dbReference type="InterPro" id="IPR021109">
    <property type="entry name" value="Peptidase_aspartic_dom_sf"/>
</dbReference>
<keyword evidence="3 6" id="KW-0812">Transmembrane</keyword>
<keyword evidence="5 6" id="KW-0472">Membrane</keyword>
<dbReference type="Gene3D" id="2.40.70.10">
    <property type="entry name" value="Acid Proteases"/>
    <property type="match status" value="1"/>
</dbReference>
<evidence type="ECO:0000256" key="5">
    <source>
        <dbReference type="ARBA" id="ARBA00023136"/>
    </source>
</evidence>
<comment type="similarity">
    <text evidence="2">Belongs to the TMEM9 family.</text>
</comment>
<evidence type="ECO:0000256" key="6">
    <source>
        <dbReference type="SAM" id="Phobius"/>
    </source>
</evidence>
<dbReference type="CDD" id="cd05480">
    <property type="entry name" value="NRIP_C"/>
    <property type="match status" value="1"/>
</dbReference>
<evidence type="ECO:0000259" key="7">
    <source>
        <dbReference type="Pfam" id="PF09668"/>
    </source>
</evidence>
<dbReference type="PANTHER" id="PTHR13064">
    <property type="entry name" value="TRANSMEMBRANE PROTEIN 9 FAMILY MEMBER"/>
    <property type="match status" value="1"/>
</dbReference>
<dbReference type="GO" id="GO:0005765">
    <property type="term" value="C:lysosomal membrane"/>
    <property type="evidence" value="ECO:0007669"/>
    <property type="project" value="InterPro"/>
</dbReference>
<dbReference type="GO" id="GO:0004190">
    <property type="term" value="F:aspartic-type endopeptidase activity"/>
    <property type="evidence" value="ECO:0007669"/>
    <property type="project" value="InterPro"/>
</dbReference>
<dbReference type="Proteomes" id="UP000694722">
    <property type="component" value="Unplaced"/>
</dbReference>
<evidence type="ECO:0000256" key="1">
    <source>
        <dbReference type="ARBA" id="ARBA00004370"/>
    </source>
</evidence>
<gene>
    <name evidence="8" type="primary">TMEM9B</name>
</gene>
<accession>A0A8D0TZK3</accession>
<sequence length="416" mass="45400">CTEDSLSKVWSRRDPCPGASPPNCAECPSNRGIVTIEPQGHAVHHGTSPRILFTCVSLGGGPGVSSVLQRGVGYALTHTQTHQGLLGGQNEGPLWGPSVSAGPAGGTLQGRCGGGAGTRRLVIVRVLASPAFPATSVSCSLDLPSLLLLWHLLKVSFLSQCAGKDVKALVDTGCQYNLISSACVDRLGLKEHVRSHRLEGEKLCLPRHLKVMGQIEHLVITLGSLRLDCPAAVVEDNEKTLSLGLQTLRSLKCVINLDKHRLIVGKTDKEGIPFVETVAVNEDNDCLHVVDPMPVRGPDVEAYCLRCECKYEERSSVTIKVTIIIYLSILGLLLLYMVYLTLVEPILKRRLFGHSQLMQSDDDVGDHQPFANAHDVLARSRSRANVLNKVEYAQQRWKLQVQEQRKSVFDRHVVLS</sequence>
<dbReference type="Pfam" id="PF09668">
    <property type="entry name" value="Asp_protease"/>
    <property type="match status" value="1"/>
</dbReference>
<reference evidence="8" key="1">
    <citation type="submission" date="2025-05" db="UniProtKB">
        <authorList>
            <consortium name="Ensembl"/>
        </authorList>
    </citation>
    <scope>IDENTIFICATION</scope>
</reference>
<feature type="transmembrane region" description="Helical" evidence="6">
    <location>
        <begin position="323"/>
        <end position="342"/>
    </location>
</feature>
<evidence type="ECO:0000313" key="9">
    <source>
        <dbReference type="Proteomes" id="UP000694726"/>
    </source>
</evidence>
<dbReference type="InterPro" id="IPR008853">
    <property type="entry name" value="TMEM9/TMEM9B"/>
</dbReference>
<name>A0A8D0TZK3_PIG</name>
<protein>
    <submittedName>
        <fullName evidence="8">TMEM9 domain family member B</fullName>
    </submittedName>
</protein>
<feature type="domain" description="Aspartic peptidase DDI1-type" evidence="7">
    <location>
        <begin position="162"/>
        <end position="256"/>
    </location>
</feature>
<evidence type="ECO:0000313" key="8">
    <source>
        <dbReference type="Ensembl" id="ENSSSCP00015014115.1"/>
    </source>
</evidence>
<proteinExistence type="inferred from homology"/>
<comment type="subcellular location">
    <subcellularLocation>
        <location evidence="1">Membrane</location>
    </subcellularLocation>
</comment>
<dbReference type="PANTHER" id="PTHR13064:SF2">
    <property type="entry name" value="TRANSMEMBRANE PROTEIN 9B"/>
    <property type="match status" value="1"/>
</dbReference>
<dbReference type="Ensembl" id="ENSSSCT00040034643.1">
    <property type="protein sequence ID" value="ENSSSCP00040014326.1"/>
    <property type="gene ID" value="ENSSSCG00040025865.1"/>
</dbReference>
<evidence type="ECO:0000256" key="4">
    <source>
        <dbReference type="ARBA" id="ARBA00022989"/>
    </source>
</evidence>
<dbReference type="GO" id="GO:0006508">
    <property type="term" value="P:proteolysis"/>
    <property type="evidence" value="ECO:0007669"/>
    <property type="project" value="InterPro"/>
</dbReference>
<organism evidence="8 9">
    <name type="scientific">Sus scrofa</name>
    <name type="common">Pig</name>
    <dbReference type="NCBI Taxonomy" id="9823"/>
    <lineage>
        <taxon>Eukaryota</taxon>
        <taxon>Metazoa</taxon>
        <taxon>Chordata</taxon>
        <taxon>Craniata</taxon>
        <taxon>Vertebrata</taxon>
        <taxon>Euteleostomi</taxon>
        <taxon>Mammalia</taxon>
        <taxon>Eutheria</taxon>
        <taxon>Laurasiatheria</taxon>
        <taxon>Artiodactyla</taxon>
        <taxon>Suina</taxon>
        <taxon>Suidae</taxon>
        <taxon>Sus</taxon>
    </lineage>
</organism>
<dbReference type="Pfam" id="PF05434">
    <property type="entry name" value="Tmemb_9"/>
    <property type="match status" value="1"/>
</dbReference>
<evidence type="ECO:0000256" key="3">
    <source>
        <dbReference type="ARBA" id="ARBA00022692"/>
    </source>
</evidence>
<dbReference type="Ensembl" id="ENSSSCT00015035472.1">
    <property type="protein sequence ID" value="ENSSSCP00015014115.1"/>
    <property type="gene ID" value="ENSSSCG00015026683.1"/>
</dbReference>
<dbReference type="InterPro" id="IPR019103">
    <property type="entry name" value="Peptidase_aspartic_DDI1-type"/>
</dbReference>
<keyword evidence="4 6" id="KW-1133">Transmembrane helix</keyword>
<dbReference type="SUPFAM" id="SSF50630">
    <property type="entry name" value="Acid proteases"/>
    <property type="match status" value="1"/>
</dbReference>
<evidence type="ECO:0000256" key="2">
    <source>
        <dbReference type="ARBA" id="ARBA00007264"/>
    </source>
</evidence>
<dbReference type="Proteomes" id="UP000694726">
    <property type="component" value="Unplaced"/>
</dbReference>
<dbReference type="AlphaFoldDB" id="A0A8D0TZK3"/>